<dbReference type="EMBL" id="CAJVPY010008195">
    <property type="protein sequence ID" value="CAG8692637.1"/>
    <property type="molecule type" value="Genomic_DNA"/>
</dbReference>
<proteinExistence type="predicted"/>
<gene>
    <name evidence="1" type="ORF">DERYTH_LOCUS12479</name>
</gene>
<protein>
    <submittedName>
        <fullName evidence="1">28272_t:CDS:1</fullName>
    </submittedName>
</protein>
<comment type="caution">
    <text evidence="1">The sequence shown here is derived from an EMBL/GenBank/DDBJ whole genome shotgun (WGS) entry which is preliminary data.</text>
</comment>
<feature type="non-terminal residue" evidence="1">
    <location>
        <position position="1"/>
    </location>
</feature>
<evidence type="ECO:0000313" key="2">
    <source>
        <dbReference type="Proteomes" id="UP000789405"/>
    </source>
</evidence>
<organism evidence="1 2">
    <name type="scientific">Dentiscutata erythropus</name>
    <dbReference type="NCBI Taxonomy" id="1348616"/>
    <lineage>
        <taxon>Eukaryota</taxon>
        <taxon>Fungi</taxon>
        <taxon>Fungi incertae sedis</taxon>
        <taxon>Mucoromycota</taxon>
        <taxon>Glomeromycotina</taxon>
        <taxon>Glomeromycetes</taxon>
        <taxon>Diversisporales</taxon>
        <taxon>Gigasporaceae</taxon>
        <taxon>Dentiscutata</taxon>
    </lineage>
</organism>
<evidence type="ECO:0000313" key="1">
    <source>
        <dbReference type="EMBL" id="CAG8692637.1"/>
    </source>
</evidence>
<dbReference type="Proteomes" id="UP000789405">
    <property type="component" value="Unassembled WGS sequence"/>
</dbReference>
<reference evidence="1" key="1">
    <citation type="submission" date="2021-06" db="EMBL/GenBank/DDBJ databases">
        <authorList>
            <person name="Kallberg Y."/>
            <person name="Tangrot J."/>
            <person name="Rosling A."/>
        </authorList>
    </citation>
    <scope>NUCLEOTIDE SEQUENCE</scope>
    <source>
        <strain evidence="1">MA453B</strain>
    </source>
</reference>
<accession>A0A9N9EUI5</accession>
<keyword evidence="2" id="KW-1185">Reference proteome</keyword>
<sequence length="82" mass="8911">SPSWRKLTTLRGFWKKDDRYGALQKRSVAFEGSVAGLVQELLERAECLMDNSRAVSSLPGMAGGLRKSSKNIDLLGGSGKRA</sequence>
<dbReference type="AlphaFoldDB" id="A0A9N9EUI5"/>
<name>A0A9N9EUI5_9GLOM</name>